<comment type="caution">
    <text evidence="1">The sequence shown here is derived from an EMBL/GenBank/DDBJ whole genome shotgun (WGS) entry which is preliminary data.</text>
</comment>
<keyword evidence="2" id="KW-1185">Reference proteome</keyword>
<reference evidence="2" key="1">
    <citation type="journal article" date="2019" name="Int. J. Syst. Evol. Microbiol.">
        <title>The Global Catalogue of Microorganisms (GCM) 10K type strain sequencing project: providing services to taxonomists for standard genome sequencing and annotation.</title>
        <authorList>
            <consortium name="The Broad Institute Genomics Platform"/>
            <consortium name="The Broad Institute Genome Sequencing Center for Infectious Disease"/>
            <person name="Wu L."/>
            <person name="Ma J."/>
        </authorList>
    </citation>
    <scope>NUCLEOTIDE SEQUENCE [LARGE SCALE GENOMIC DNA]</scope>
    <source>
        <strain evidence="2">JCM 16908</strain>
    </source>
</reference>
<sequence length="123" mass="14308">MSTDISGSITRDEIARIVDLLIIRPDEPYFPVEIESATINGVHENPISVSRLYREVQEVLEEDRDEDKESTPERLFDTHWDGGEAVVKPKEEYDPDEDRRVAMEIIRKLTARFPLTDHERNTL</sequence>
<dbReference type="EMBL" id="BAAAZR010000031">
    <property type="protein sequence ID" value="GAA3832243.1"/>
    <property type="molecule type" value="Genomic_DNA"/>
</dbReference>
<evidence type="ECO:0000313" key="2">
    <source>
        <dbReference type="Proteomes" id="UP001500888"/>
    </source>
</evidence>
<organism evidence="1 2">
    <name type="scientific">Sphaerisporangium flaviroseum</name>
    <dbReference type="NCBI Taxonomy" id="509199"/>
    <lineage>
        <taxon>Bacteria</taxon>
        <taxon>Bacillati</taxon>
        <taxon>Actinomycetota</taxon>
        <taxon>Actinomycetes</taxon>
        <taxon>Streptosporangiales</taxon>
        <taxon>Streptosporangiaceae</taxon>
        <taxon>Sphaerisporangium</taxon>
    </lineage>
</organism>
<gene>
    <name evidence="1" type="ORF">GCM10022226_61840</name>
</gene>
<evidence type="ECO:0000313" key="1">
    <source>
        <dbReference type="EMBL" id="GAA3832243.1"/>
    </source>
</evidence>
<proteinExistence type="predicted"/>
<protein>
    <submittedName>
        <fullName evidence="1">Uncharacterized protein</fullName>
    </submittedName>
</protein>
<name>A0ABP7J146_9ACTN</name>
<accession>A0ABP7J146</accession>
<dbReference type="Proteomes" id="UP001500888">
    <property type="component" value="Unassembled WGS sequence"/>
</dbReference>
<dbReference type="RefSeq" id="WP_344948164.1">
    <property type="nucleotide sequence ID" value="NZ_BAAAZR010000031.1"/>
</dbReference>